<keyword evidence="4 6" id="KW-1133">Transmembrane helix</keyword>
<evidence type="ECO:0000256" key="5">
    <source>
        <dbReference type="ARBA" id="ARBA00023136"/>
    </source>
</evidence>
<dbReference type="EMBL" id="JAAGOH010000017">
    <property type="protein sequence ID" value="NDY92398.1"/>
    <property type="molecule type" value="Genomic_DNA"/>
</dbReference>
<evidence type="ECO:0000313" key="8">
    <source>
        <dbReference type="Proteomes" id="UP000484255"/>
    </source>
</evidence>
<feature type="transmembrane region" description="Helical" evidence="6">
    <location>
        <begin position="113"/>
        <end position="135"/>
    </location>
</feature>
<organism evidence="7 8">
    <name type="scientific">Ideonella livida</name>
    <dbReference type="NCBI Taxonomy" id="2707176"/>
    <lineage>
        <taxon>Bacteria</taxon>
        <taxon>Pseudomonadati</taxon>
        <taxon>Pseudomonadota</taxon>
        <taxon>Betaproteobacteria</taxon>
        <taxon>Burkholderiales</taxon>
        <taxon>Sphaerotilaceae</taxon>
        <taxon>Ideonella</taxon>
    </lineage>
</organism>
<protein>
    <submittedName>
        <fullName evidence="7">LysE family translocator</fullName>
    </submittedName>
</protein>
<feature type="transmembrane region" description="Helical" evidence="6">
    <location>
        <begin position="41"/>
        <end position="61"/>
    </location>
</feature>
<proteinExistence type="predicted"/>
<name>A0A7C9TKD6_9BURK</name>
<evidence type="ECO:0000256" key="3">
    <source>
        <dbReference type="ARBA" id="ARBA00022692"/>
    </source>
</evidence>
<dbReference type="InterPro" id="IPR001123">
    <property type="entry name" value="LeuE-type"/>
</dbReference>
<keyword evidence="5 6" id="KW-0472">Membrane</keyword>
<keyword evidence="3 6" id="KW-0812">Transmembrane</keyword>
<dbReference type="RefSeq" id="WP_163458249.1">
    <property type="nucleotide sequence ID" value="NZ_JAAGOH010000017.1"/>
</dbReference>
<keyword evidence="8" id="KW-1185">Reference proteome</keyword>
<comment type="caution">
    <text evidence="7">The sequence shown here is derived from an EMBL/GenBank/DDBJ whole genome shotgun (WGS) entry which is preliminary data.</text>
</comment>
<comment type="subcellular location">
    <subcellularLocation>
        <location evidence="1">Cell membrane</location>
        <topology evidence="1">Multi-pass membrane protein</topology>
    </subcellularLocation>
</comment>
<feature type="transmembrane region" description="Helical" evidence="6">
    <location>
        <begin position="73"/>
        <end position="93"/>
    </location>
</feature>
<evidence type="ECO:0000256" key="1">
    <source>
        <dbReference type="ARBA" id="ARBA00004651"/>
    </source>
</evidence>
<dbReference type="AlphaFoldDB" id="A0A7C9TKD6"/>
<feature type="transmembrane region" description="Helical" evidence="6">
    <location>
        <begin position="179"/>
        <end position="197"/>
    </location>
</feature>
<evidence type="ECO:0000256" key="4">
    <source>
        <dbReference type="ARBA" id="ARBA00022989"/>
    </source>
</evidence>
<evidence type="ECO:0000313" key="7">
    <source>
        <dbReference type="EMBL" id="NDY92398.1"/>
    </source>
</evidence>
<dbReference type="GO" id="GO:0033228">
    <property type="term" value="P:cysteine export across plasma membrane"/>
    <property type="evidence" value="ECO:0007669"/>
    <property type="project" value="TreeGrafter"/>
</dbReference>
<evidence type="ECO:0000256" key="2">
    <source>
        <dbReference type="ARBA" id="ARBA00022475"/>
    </source>
</evidence>
<dbReference type="PANTHER" id="PTHR30086">
    <property type="entry name" value="ARGININE EXPORTER PROTEIN ARGO"/>
    <property type="match status" value="1"/>
</dbReference>
<dbReference type="Proteomes" id="UP000484255">
    <property type="component" value="Unassembled WGS sequence"/>
</dbReference>
<evidence type="ECO:0000256" key="6">
    <source>
        <dbReference type="SAM" id="Phobius"/>
    </source>
</evidence>
<dbReference type="PANTHER" id="PTHR30086:SF20">
    <property type="entry name" value="ARGININE EXPORTER PROTEIN ARGO-RELATED"/>
    <property type="match status" value="1"/>
</dbReference>
<reference evidence="7 8" key="1">
    <citation type="submission" date="2020-02" db="EMBL/GenBank/DDBJ databases">
        <title>Ideonella bacterium strain TBM-1.</title>
        <authorList>
            <person name="Chen W.-M."/>
        </authorList>
    </citation>
    <scope>NUCLEOTIDE SEQUENCE [LARGE SCALE GENOMIC DNA]</scope>
    <source>
        <strain evidence="7 8">TBM-1</strain>
    </source>
</reference>
<dbReference type="GO" id="GO:0005886">
    <property type="term" value="C:plasma membrane"/>
    <property type="evidence" value="ECO:0007669"/>
    <property type="project" value="UniProtKB-SubCell"/>
</dbReference>
<gene>
    <name evidence="7" type="ORF">G3A44_14510</name>
</gene>
<dbReference type="GO" id="GO:0015171">
    <property type="term" value="F:amino acid transmembrane transporter activity"/>
    <property type="evidence" value="ECO:0007669"/>
    <property type="project" value="TreeGrafter"/>
</dbReference>
<accession>A0A7C9TKD6</accession>
<feature type="transmembrane region" description="Helical" evidence="6">
    <location>
        <begin position="142"/>
        <end position="167"/>
    </location>
</feature>
<sequence length="199" mass="21124">MPWSDYLALLALLTAMSFTPGPNTMLSTALAANRGLKVALGFALAVPVGWCALMLACALGVGTLVQAVPALRLAVKWGGLAYLLWLAWQLAQAQSLKDADPTRLRIGFWQGAALQWVNIKAWMAALLVAAGWVAPGPLGERLLVVLPTMTVFAFCSNATYAVVGATLRPWLAQGGRLLAFNRGMAGVLLATTVWMGWST</sequence>
<keyword evidence="2" id="KW-1003">Cell membrane</keyword>
<dbReference type="Pfam" id="PF01810">
    <property type="entry name" value="LysE"/>
    <property type="match status" value="1"/>
</dbReference>